<protein>
    <submittedName>
        <fullName evidence="1">Uncharacterized protein</fullName>
    </submittedName>
</protein>
<evidence type="ECO:0000313" key="2">
    <source>
        <dbReference type="Proteomes" id="UP000034704"/>
    </source>
</evidence>
<proteinExistence type="predicted"/>
<organism evidence="1 2">
    <name type="scientific">Candidatus Nomurabacteria bacterium GW2011_GWC2_42_20</name>
    <dbReference type="NCBI Taxonomy" id="1618756"/>
    <lineage>
        <taxon>Bacteria</taxon>
        <taxon>Candidatus Nomuraibacteriota</taxon>
    </lineage>
</organism>
<dbReference type="EMBL" id="LCDG01000001">
    <property type="protein sequence ID" value="KKS48369.1"/>
    <property type="molecule type" value="Genomic_DNA"/>
</dbReference>
<accession>A0A0G0ZI62</accession>
<gene>
    <name evidence="1" type="ORF">UV12_C0001G0064</name>
</gene>
<evidence type="ECO:0000313" key="1">
    <source>
        <dbReference type="EMBL" id="KKS48369.1"/>
    </source>
</evidence>
<dbReference type="STRING" id="1618756.UV12_C0001G0064"/>
<reference evidence="1 2" key="1">
    <citation type="journal article" date="2015" name="Nature">
        <title>rRNA introns, odd ribosomes, and small enigmatic genomes across a large radiation of phyla.</title>
        <authorList>
            <person name="Brown C.T."/>
            <person name="Hug L.A."/>
            <person name="Thomas B.C."/>
            <person name="Sharon I."/>
            <person name="Castelle C.J."/>
            <person name="Singh A."/>
            <person name="Wilkins M.J."/>
            <person name="Williams K.H."/>
            <person name="Banfield J.F."/>
        </authorList>
    </citation>
    <scope>NUCLEOTIDE SEQUENCE [LARGE SCALE GENOMIC DNA]</scope>
</reference>
<dbReference type="AlphaFoldDB" id="A0A0G0ZI62"/>
<name>A0A0G0ZI62_9BACT</name>
<dbReference type="Proteomes" id="UP000034704">
    <property type="component" value="Unassembled WGS sequence"/>
</dbReference>
<comment type="caution">
    <text evidence="1">The sequence shown here is derived from an EMBL/GenBank/DDBJ whole genome shotgun (WGS) entry which is preliminary data.</text>
</comment>
<sequence>MSYTVEMEKFRFGHANNSDSPQHNLPLEETKVRLSVDEIRGQLSITKPIFDTVLKMLNDGDTTDIEYIATYQKNLINWMNAIKITEGTMKRGNEEVFNEVERRLFLISEIIERNIPNLTNSSK</sequence>